<protein>
    <submittedName>
        <fullName evidence="2">Uncharacterized protein</fullName>
    </submittedName>
</protein>
<evidence type="ECO:0000313" key="3">
    <source>
        <dbReference type="Proteomes" id="UP000503462"/>
    </source>
</evidence>
<reference evidence="2 3" key="1">
    <citation type="journal article" date="2016" name="Sci. Rep.">
        <title>Peltaster fructicola genome reveals evolution from an invasive phytopathogen to an ectophytic parasite.</title>
        <authorList>
            <person name="Xu C."/>
            <person name="Chen H."/>
            <person name="Gleason M.L."/>
            <person name="Xu J.R."/>
            <person name="Liu H."/>
            <person name="Zhang R."/>
            <person name="Sun G."/>
        </authorList>
    </citation>
    <scope>NUCLEOTIDE SEQUENCE [LARGE SCALE GENOMIC DNA]</scope>
    <source>
        <strain evidence="2 3">LNHT1506</strain>
    </source>
</reference>
<name>A0A6H0Y1F6_9PEZI</name>
<proteinExistence type="predicted"/>
<keyword evidence="1" id="KW-0472">Membrane</keyword>
<accession>A0A6H0Y1F6</accession>
<dbReference type="Proteomes" id="UP000503462">
    <property type="component" value="Chromosome 4"/>
</dbReference>
<feature type="transmembrane region" description="Helical" evidence="1">
    <location>
        <begin position="38"/>
        <end position="62"/>
    </location>
</feature>
<keyword evidence="1" id="KW-1133">Transmembrane helix</keyword>
<keyword evidence="3" id="KW-1185">Reference proteome</keyword>
<sequence>MSDSSEVPAPRDISQPPVINKNRQSQTSFFSSLLSSRIMQFSILALVAALAMTAFADVASILPQTVSLSLPDVHHIGHEHVTDFRQPCDCPPAECHPELNAKSLCECQAAAQLACYKKSLGGCPEPVPAVC</sequence>
<gene>
    <name evidence="2" type="ORF">AMS68_006007</name>
</gene>
<keyword evidence="1" id="KW-0812">Transmembrane</keyword>
<organism evidence="2 3">
    <name type="scientific">Peltaster fructicola</name>
    <dbReference type="NCBI Taxonomy" id="286661"/>
    <lineage>
        <taxon>Eukaryota</taxon>
        <taxon>Fungi</taxon>
        <taxon>Dikarya</taxon>
        <taxon>Ascomycota</taxon>
        <taxon>Pezizomycotina</taxon>
        <taxon>Dothideomycetes</taxon>
        <taxon>Dothideomycetes incertae sedis</taxon>
        <taxon>Peltaster</taxon>
    </lineage>
</organism>
<dbReference type="EMBL" id="CP051142">
    <property type="protein sequence ID" value="QIX00490.1"/>
    <property type="molecule type" value="Genomic_DNA"/>
</dbReference>
<dbReference type="AlphaFoldDB" id="A0A6H0Y1F6"/>
<evidence type="ECO:0000313" key="2">
    <source>
        <dbReference type="EMBL" id="QIX00490.1"/>
    </source>
</evidence>
<evidence type="ECO:0000256" key="1">
    <source>
        <dbReference type="SAM" id="Phobius"/>
    </source>
</evidence>